<dbReference type="InterPro" id="IPR051228">
    <property type="entry name" value="NADPH_Oxidase/PX-Domain"/>
</dbReference>
<evidence type="ECO:0000259" key="4">
    <source>
        <dbReference type="PROSITE" id="PS50002"/>
    </source>
</evidence>
<dbReference type="PANTHER" id="PTHR15706">
    <property type="entry name" value="SH3 MULTIPLE DOMAIN"/>
    <property type="match status" value="1"/>
</dbReference>
<sequence>MKVVISAPCVVQDTTCKLNVNVILVAKFMFRAENNHEISVNKGDVLKLLDRPGNGWLLVKFIDKLEKPGLVPATYVEIVLNDSVSPVTVQWLQETSDLSRSGSLQVSPPSFGRPPRLQSVQILHCLLHNERYWYRLDAQYSDNSGRFLCKYYSDFYELHALLQEHFTVLPKLPQPVQFISSQDMVSNLKKRCKDLDNYVNELFQNEAIVTSGIVSDWLDISKQGNIGFFVEDLSRFNLTSYEISQNVQPNSSEIDR</sequence>
<dbReference type="Proteomes" id="UP001497600">
    <property type="component" value="Chromosome G"/>
</dbReference>
<dbReference type="EMBL" id="OZ004259">
    <property type="protein sequence ID" value="CAK7917851.1"/>
    <property type="molecule type" value="Genomic_DNA"/>
</dbReference>
<evidence type="ECO:0000313" key="7">
    <source>
        <dbReference type="Proteomes" id="UP001497600"/>
    </source>
</evidence>
<organism evidence="6 7">
    <name type="scientific">[Candida] anglica</name>
    <dbReference type="NCBI Taxonomy" id="148631"/>
    <lineage>
        <taxon>Eukaryota</taxon>
        <taxon>Fungi</taxon>
        <taxon>Dikarya</taxon>
        <taxon>Ascomycota</taxon>
        <taxon>Saccharomycotina</taxon>
        <taxon>Pichiomycetes</taxon>
        <taxon>Debaryomycetaceae</taxon>
        <taxon>Kurtzmaniella</taxon>
    </lineage>
</organism>
<evidence type="ECO:0000313" key="6">
    <source>
        <dbReference type="EMBL" id="CAK7917851.1"/>
    </source>
</evidence>
<name>A0ABP0EM23_9ASCO</name>
<dbReference type="InterPro" id="IPR036028">
    <property type="entry name" value="SH3-like_dom_sf"/>
</dbReference>
<feature type="domain" description="SH3" evidence="4">
    <location>
        <begin position="19"/>
        <end position="81"/>
    </location>
</feature>
<dbReference type="Pfam" id="PF00787">
    <property type="entry name" value="PX"/>
    <property type="match status" value="1"/>
</dbReference>
<proteinExistence type="predicted"/>
<evidence type="ECO:0000259" key="5">
    <source>
        <dbReference type="PROSITE" id="PS50195"/>
    </source>
</evidence>
<accession>A0ABP0EM23</accession>
<dbReference type="SUPFAM" id="SSF50044">
    <property type="entry name" value="SH3-domain"/>
    <property type="match status" value="1"/>
</dbReference>
<dbReference type="PROSITE" id="PS50195">
    <property type="entry name" value="PX"/>
    <property type="match status" value="1"/>
</dbReference>
<feature type="domain" description="PX" evidence="5">
    <location>
        <begin position="112"/>
        <end position="237"/>
    </location>
</feature>
<keyword evidence="1 3" id="KW-0728">SH3 domain</keyword>
<dbReference type="InterPro" id="IPR001683">
    <property type="entry name" value="PX_dom"/>
</dbReference>
<dbReference type="PANTHER" id="PTHR15706:SF2">
    <property type="entry name" value="SH3 AND PX DOMAIN-CONTAINING PROTEIN 2A"/>
    <property type="match status" value="1"/>
</dbReference>
<keyword evidence="7" id="KW-1185">Reference proteome</keyword>
<protein>
    <recommendedName>
        <fullName evidence="8">PX domain-containing protein</fullName>
    </recommendedName>
</protein>
<evidence type="ECO:0000256" key="1">
    <source>
        <dbReference type="ARBA" id="ARBA00022443"/>
    </source>
</evidence>
<dbReference type="Pfam" id="PF14604">
    <property type="entry name" value="SH3_9"/>
    <property type="match status" value="1"/>
</dbReference>
<dbReference type="SMART" id="SM00326">
    <property type="entry name" value="SH3"/>
    <property type="match status" value="1"/>
</dbReference>
<evidence type="ECO:0008006" key="8">
    <source>
        <dbReference type="Google" id="ProtNLM"/>
    </source>
</evidence>
<gene>
    <name evidence="6" type="ORF">CAAN4_G10528</name>
</gene>
<keyword evidence="2" id="KW-0677">Repeat</keyword>
<dbReference type="InterPro" id="IPR036871">
    <property type="entry name" value="PX_dom_sf"/>
</dbReference>
<evidence type="ECO:0000256" key="3">
    <source>
        <dbReference type="PROSITE-ProRule" id="PRU00192"/>
    </source>
</evidence>
<reference evidence="6 7" key="1">
    <citation type="submission" date="2024-01" db="EMBL/GenBank/DDBJ databases">
        <authorList>
            <consortium name="Genoscope - CEA"/>
            <person name="William W."/>
        </authorList>
    </citation>
    <scope>NUCLEOTIDE SEQUENCE [LARGE SCALE GENOMIC DNA]</scope>
    <source>
        <strain evidence="6 7">29B2s-10</strain>
    </source>
</reference>
<dbReference type="PROSITE" id="PS50002">
    <property type="entry name" value="SH3"/>
    <property type="match status" value="1"/>
</dbReference>
<dbReference type="SUPFAM" id="SSF64268">
    <property type="entry name" value="PX domain"/>
    <property type="match status" value="1"/>
</dbReference>
<dbReference type="Gene3D" id="3.30.1520.10">
    <property type="entry name" value="Phox-like domain"/>
    <property type="match status" value="1"/>
</dbReference>
<dbReference type="SMART" id="SM00312">
    <property type="entry name" value="PX"/>
    <property type="match status" value="1"/>
</dbReference>
<dbReference type="InterPro" id="IPR001452">
    <property type="entry name" value="SH3_domain"/>
</dbReference>
<dbReference type="Gene3D" id="2.30.30.40">
    <property type="entry name" value="SH3 Domains"/>
    <property type="match status" value="1"/>
</dbReference>
<evidence type="ECO:0000256" key="2">
    <source>
        <dbReference type="ARBA" id="ARBA00022737"/>
    </source>
</evidence>